<dbReference type="EMBL" id="QAOG01000005">
    <property type="protein sequence ID" value="PTQ59317.1"/>
    <property type="molecule type" value="Genomic_DNA"/>
</dbReference>
<proteinExistence type="predicted"/>
<dbReference type="RefSeq" id="WP_107959076.1">
    <property type="nucleotide sequence ID" value="NZ_QAOG01000005.1"/>
</dbReference>
<protein>
    <submittedName>
        <fullName evidence="1">Uncharacterized protein</fullName>
    </submittedName>
</protein>
<evidence type="ECO:0000313" key="1">
    <source>
        <dbReference type="EMBL" id="PTQ59317.1"/>
    </source>
</evidence>
<sequence length="74" mass="7837">MFSASPLVPDQIVDCVSTGRLPTTADLDSVAARMWREGAADRSAFSWGQLSPTATDRIVALRSAVLALQGSGMR</sequence>
<dbReference type="AlphaFoldDB" id="A0A2T5GJ25"/>
<evidence type="ECO:0000313" key="2">
    <source>
        <dbReference type="Proteomes" id="UP000244189"/>
    </source>
</evidence>
<accession>A0A2T5GJ25</accession>
<name>A0A2T5GJ25_9SPHN</name>
<reference evidence="1 2" key="1">
    <citation type="submission" date="2018-04" db="EMBL/GenBank/DDBJ databases">
        <title>Genomic Encyclopedia of Type Strains, Phase III (KMG-III): the genomes of soil and plant-associated and newly described type strains.</title>
        <authorList>
            <person name="Whitman W."/>
        </authorList>
    </citation>
    <scope>NUCLEOTIDE SEQUENCE [LARGE SCALE GENOMIC DNA]</scope>
    <source>
        <strain evidence="1 2">MA101b</strain>
    </source>
</reference>
<dbReference type="Proteomes" id="UP000244189">
    <property type="component" value="Unassembled WGS sequence"/>
</dbReference>
<organism evidence="1 2">
    <name type="scientific">Sphingomonas aurantiaca</name>
    <dbReference type="NCBI Taxonomy" id="185949"/>
    <lineage>
        <taxon>Bacteria</taxon>
        <taxon>Pseudomonadati</taxon>
        <taxon>Pseudomonadota</taxon>
        <taxon>Alphaproteobacteria</taxon>
        <taxon>Sphingomonadales</taxon>
        <taxon>Sphingomonadaceae</taxon>
        <taxon>Sphingomonas</taxon>
    </lineage>
</organism>
<keyword evidence="2" id="KW-1185">Reference proteome</keyword>
<comment type="caution">
    <text evidence="1">The sequence shown here is derived from an EMBL/GenBank/DDBJ whole genome shotgun (WGS) entry which is preliminary data.</text>
</comment>
<gene>
    <name evidence="1" type="ORF">C8J26_3059</name>
</gene>